<reference evidence="3 4" key="1">
    <citation type="submission" date="2019-03" db="EMBL/GenBank/DDBJ databases">
        <title>Genomic Encyclopedia of Archaeal and Bacterial Type Strains, Phase II (KMG-II): from individual species to whole genera.</title>
        <authorList>
            <person name="Goeker M."/>
        </authorList>
    </citation>
    <scope>NUCLEOTIDE SEQUENCE [LARGE SCALE GENOMIC DNA]</scope>
    <source>
        <strain evidence="3 4">DSM 22554</strain>
    </source>
</reference>
<comment type="similarity">
    <text evidence="1">Belongs to the AHA1 family.</text>
</comment>
<evidence type="ECO:0000256" key="1">
    <source>
        <dbReference type="ARBA" id="ARBA00006817"/>
    </source>
</evidence>
<dbReference type="SUPFAM" id="SSF55961">
    <property type="entry name" value="Bet v1-like"/>
    <property type="match status" value="1"/>
</dbReference>
<dbReference type="Pfam" id="PF08327">
    <property type="entry name" value="AHSA1"/>
    <property type="match status" value="1"/>
</dbReference>
<feature type="domain" description="Activator of Hsp90 ATPase homologue 1/2-like C-terminal" evidence="2">
    <location>
        <begin position="14"/>
        <end position="134"/>
    </location>
</feature>
<dbReference type="InterPro" id="IPR013538">
    <property type="entry name" value="ASHA1/2-like_C"/>
</dbReference>
<dbReference type="AlphaFoldDB" id="A0A4V2PX71"/>
<proteinExistence type="inferred from homology"/>
<dbReference type="CDD" id="cd07814">
    <property type="entry name" value="SRPBCC_CalC_Aha1-like"/>
    <property type="match status" value="1"/>
</dbReference>
<accession>A0A4V2PX71</accession>
<evidence type="ECO:0000313" key="4">
    <source>
        <dbReference type="Proteomes" id="UP000294616"/>
    </source>
</evidence>
<sequence length="140" mass="16362">MKTEIKHQWIYEQSPYEVWKYLTQSELIALWLMPNNFEAVVGHEFEFRTNPIPSLELSGIFYCKVLEIVPFKKLTYSWKGGPVYGITTLDTIVEWTLEEQGNGTILNLKHSGFKGENYDILMGMTDGWLKNIQKMLDHIN</sequence>
<comment type="caution">
    <text evidence="3">The sequence shown here is derived from an EMBL/GenBank/DDBJ whole genome shotgun (WGS) entry which is preliminary data.</text>
</comment>
<protein>
    <submittedName>
        <fullName evidence="3">Uncharacterized protein YndB with AHSA1/START domain</fullName>
    </submittedName>
</protein>
<keyword evidence="4" id="KW-1185">Reference proteome</keyword>
<organism evidence="3 4">
    <name type="scientific">Albibacterium bauzanense</name>
    <dbReference type="NCBI Taxonomy" id="653929"/>
    <lineage>
        <taxon>Bacteria</taxon>
        <taxon>Pseudomonadati</taxon>
        <taxon>Bacteroidota</taxon>
        <taxon>Sphingobacteriia</taxon>
        <taxon>Sphingobacteriales</taxon>
        <taxon>Sphingobacteriaceae</taxon>
        <taxon>Albibacterium</taxon>
    </lineage>
</organism>
<dbReference type="RefSeq" id="WP_132225593.1">
    <property type="nucleotide sequence ID" value="NZ_SMGO01000003.1"/>
</dbReference>
<evidence type="ECO:0000259" key="2">
    <source>
        <dbReference type="Pfam" id="PF08327"/>
    </source>
</evidence>
<dbReference type="InterPro" id="IPR023393">
    <property type="entry name" value="START-like_dom_sf"/>
</dbReference>
<name>A0A4V2PX71_9SPHI</name>
<dbReference type="Gene3D" id="3.30.530.20">
    <property type="match status" value="1"/>
</dbReference>
<dbReference type="EMBL" id="SMGO01000003">
    <property type="protein sequence ID" value="TCK80881.1"/>
    <property type="molecule type" value="Genomic_DNA"/>
</dbReference>
<gene>
    <name evidence="3" type="ORF">C8N28_2635</name>
</gene>
<dbReference type="Proteomes" id="UP000294616">
    <property type="component" value="Unassembled WGS sequence"/>
</dbReference>
<dbReference type="OrthoDB" id="2355173at2"/>
<evidence type="ECO:0000313" key="3">
    <source>
        <dbReference type="EMBL" id="TCK80881.1"/>
    </source>
</evidence>